<evidence type="ECO:0000313" key="1">
    <source>
        <dbReference type="EMBL" id="QJA58147.1"/>
    </source>
</evidence>
<name>A0A6M3IM24_9ZZZZ</name>
<accession>A0A6M3IM24</accession>
<protein>
    <submittedName>
        <fullName evidence="1">Uncharacterized protein</fullName>
    </submittedName>
</protein>
<gene>
    <name evidence="1" type="ORF">MM415B01497_0017</name>
</gene>
<sequence>MDATEPNTPPCITSPDDFTLFQSTCERVISLLNLRDYAVYYRHGYPDGDTSDWTDSLALCCYNIIDMTATIFLCPDWGKVMPSAVAIRTTAAHEVLELLLARISMMAKDRDAHERDVIQATHQVIRRLEYLLSSSGLLEENTCQSGQKTTRMLCGEP</sequence>
<organism evidence="1">
    <name type="scientific">viral metagenome</name>
    <dbReference type="NCBI Taxonomy" id="1070528"/>
    <lineage>
        <taxon>unclassified sequences</taxon>
        <taxon>metagenomes</taxon>
        <taxon>organismal metagenomes</taxon>
    </lineage>
</organism>
<reference evidence="1" key="1">
    <citation type="submission" date="2020-03" db="EMBL/GenBank/DDBJ databases">
        <title>The deep terrestrial virosphere.</title>
        <authorList>
            <person name="Holmfeldt K."/>
            <person name="Nilsson E."/>
            <person name="Simone D."/>
            <person name="Lopez-Fernandez M."/>
            <person name="Wu X."/>
            <person name="de Brujin I."/>
            <person name="Lundin D."/>
            <person name="Andersson A."/>
            <person name="Bertilsson S."/>
            <person name="Dopson M."/>
        </authorList>
    </citation>
    <scope>NUCLEOTIDE SEQUENCE</scope>
    <source>
        <strain evidence="1">MM415B01497</strain>
    </source>
</reference>
<dbReference type="AlphaFoldDB" id="A0A6M3IM24"/>
<proteinExistence type="predicted"/>
<dbReference type="EMBL" id="MT141310">
    <property type="protein sequence ID" value="QJA58147.1"/>
    <property type="molecule type" value="Genomic_DNA"/>
</dbReference>